<dbReference type="PANTHER" id="PTHR35271:SF1">
    <property type="entry name" value="ABC TRANSPORTER, SUBSTRATE-BINDING LIPOPROTEIN"/>
    <property type="match status" value="1"/>
</dbReference>
<keyword evidence="1" id="KW-0732">Signal</keyword>
<reference evidence="2 3" key="1">
    <citation type="submission" date="2013-06" db="EMBL/GenBank/DDBJ databases">
        <title>Draft genome sequence of Thauera terpenica.</title>
        <authorList>
            <person name="Liu B."/>
            <person name="Frostegard A.H."/>
            <person name="Shapleigh J.P."/>
        </authorList>
    </citation>
    <scope>NUCLEOTIDE SEQUENCE [LARGE SCALE GENOMIC DNA]</scope>
    <source>
        <strain evidence="2 3">58Eu</strain>
    </source>
</reference>
<dbReference type="Pfam" id="PF04392">
    <property type="entry name" value="ABC_sub_bind"/>
    <property type="match status" value="1"/>
</dbReference>
<dbReference type="SUPFAM" id="SSF53822">
    <property type="entry name" value="Periplasmic binding protein-like I"/>
    <property type="match status" value="1"/>
</dbReference>
<evidence type="ECO:0000313" key="3">
    <source>
        <dbReference type="Proteomes" id="UP000015455"/>
    </source>
</evidence>
<sequence>MPFIKSHKLLFGAMALAFAMAAPVHAQQKSVAVTAIVEHPALDAVRDGVKEGLAAEGFEEGRNLQWQYQSAQGNTGTAAQIARKFIGDQVDVIVAIATPSAQAVAAATRDIPLVYSAVTDPVAAKLVPSMAASGSNITGASDALELDKQIDLIKRVAPNAKRVGMVYNPGEANSVVVVEQLRTLLPKYGMSLVEAAAPRSVDVGSAGRSLIGKADVFYTNTDNNVVSAYEALVKVGMDAKIPLVAADTDSVARGAVAAYGMDYRALGVQTGKMVARILNGEKPGTMASQTSDKLELHVNLTAAKNQGVTLSDELVKSAAKVVE</sequence>
<feature type="signal peptide" evidence="1">
    <location>
        <begin position="1"/>
        <end position="26"/>
    </location>
</feature>
<evidence type="ECO:0000313" key="2">
    <source>
        <dbReference type="EMBL" id="EPZ14277.1"/>
    </source>
</evidence>
<dbReference type="EMBL" id="ATJV01000092">
    <property type="protein sequence ID" value="EPZ14277.1"/>
    <property type="molecule type" value="Genomic_DNA"/>
</dbReference>
<dbReference type="Proteomes" id="UP000015455">
    <property type="component" value="Unassembled WGS sequence"/>
</dbReference>
<dbReference type="RefSeq" id="WP_021250734.1">
    <property type="nucleotide sequence ID" value="NZ_ATJV01000092.1"/>
</dbReference>
<dbReference type="eggNOG" id="COG2984">
    <property type="taxonomic scope" value="Bacteria"/>
</dbReference>
<accession>S9ZLB9</accession>
<dbReference type="InterPro" id="IPR028082">
    <property type="entry name" value="Peripla_BP_I"/>
</dbReference>
<dbReference type="STRING" id="1348657.M622_06780"/>
<dbReference type="AlphaFoldDB" id="S9ZLB9"/>
<feature type="chain" id="PRO_5004573744" evidence="1">
    <location>
        <begin position="27"/>
        <end position="323"/>
    </location>
</feature>
<dbReference type="OrthoDB" id="9776955at2"/>
<comment type="caution">
    <text evidence="2">The sequence shown here is derived from an EMBL/GenBank/DDBJ whole genome shotgun (WGS) entry which is preliminary data.</text>
</comment>
<dbReference type="CDD" id="cd06325">
    <property type="entry name" value="PBP1_ABC_unchar_transporter"/>
    <property type="match status" value="1"/>
</dbReference>
<organism evidence="2 3">
    <name type="scientific">Thauera terpenica 58Eu</name>
    <dbReference type="NCBI Taxonomy" id="1348657"/>
    <lineage>
        <taxon>Bacteria</taxon>
        <taxon>Pseudomonadati</taxon>
        <taxon>Pseudomonadota</taxon>
        <taxon>Betaproteobacteria</taxon>
        <taxon>Rhodocyclales</taxon>
        <taxon>Zoogloeaceae</taxon>
        <taxon>Thauera</taxon>
    </lineage>
</organism>
<proteinExistence type="predicted"/>
<dbReference type="InterPro" id="IPR007487">
    <property type="entry name" value="ABC_transpt-TYRBP-like"/>
</dbReference>
<keyword evidence="3" id="KW-1185">Reference proteome</keyword>
<protein>
    <submittedName>
        <fullName evidence="2">ABC transporter substrate-binding protein</fullName>
    </submittedName>
</protein>
<dbReference type="PANTHER" id="PTHR35271">
    <property type="entry name" value="ABC TRANSPORTER, SUBSTRATE-BINDING LIPOPROTEIN-RELATED"/>
    <property type="match status" value="1"/>
</dbReference>
<name>S9ZLB9_9RHOO</name>
<dbReference type="Gene3D" id="3.40.50.2300">
    <property type="match status" value="2"/>
</dbReference>
<evidence type="ECO:0000256" key="1">
    <source>
        <dbReference type="SAM" id="SignalP"/>
    </source>
</evidence>
<dbReference type="PATRIC" id="fig|1348657.5.peg.3342"/>
<gene>
    <name evidence="2" type="ORF">M622_06780</name>
</gene>